<dbReference type="InterPro" id="IPR036259">
    <property type="entry name" value="MFS_trans_sf"/>
</dbReference>
<dbReference type="AlphaFoldDB" id="A0A3D9ZQC5"/>
<dbReference type="PANTHER" id="PTHR23517:SF2">
    <property type="entry name" value="MULTIDRUG RESISTANCE PROTEIN MDTH"/>
    <property type="match status" value="1"/>
</dbReference>
<name>A0A3D9ZQC5_9ACTN</name>
<feature type="transmembrane region" description="Helical" evidence="7">
    <location>
        <begin position="110"/>
        <end position="139"/>
    </location>
</feature>
<feature type="transmembrane region" description="Helical" evidence="7">
    <location>
        <begin position="179"/>
        <end position="201"/>
    </location>
</feature>
<feature type="transmembrane region" description="Helical" evidence="7">
    <location>
        <begin position="353"/>
        <end position="376"/>
    </location>
</feature>
<dbReference type="RefSeq" id="WP_116070562.1">
    <property type="nucleotide sequence ID" value="NZ_BONB01000002.1"/>
</dbReference>
<evidence type="ECO:0000256" key="6">
    <source>
        <dbReference type="ARBA" id="ARBA00023136"/>
    </source>
</evidence>
<sequence length="423" mass="44093">MDTRDEPGTGRSLLLTPGPSRLLIAVSLLGSVGLGLYQAGSVVYFVKYVGLTTTQVGLGLSVAGLIGLFCGLPIGHLVDRFGPRRIAIVLACAKAATLLGALAAENFWHFLPIVMLLSIAESGLVVSNEAVIAGLVSGLARVRLAAWLRSAFNVGLAAGSMLAGLALAVGTTTAYRGLIGSYVVISLLVGWLYARLPAVATAEHAGRRSWIRALAGLRDRPYLVMAQVLCLSQLGDIVLTVGLPLWVVSFTHAPTSFAAWLGTINTVLVALLQVRLARFAETVAASVRAQYWALGLMAICCVLAGAASSVATWSAVALLVTAVIALTIGEMLGQSARWQLRFSFAAADAQGAYGAAFRLGLIVPFALGPLLVTALISNLRFGGWLILAAIFVAGMAASRFAIAWAESTRPPEAERASAAEVAR</sequence>
<feature type="transmembrane region" description="Helical" evidence="7">
    <location>
        <begin position="289"/>
        <end position="307"/>
    </location>
</feature>
<feature type="transmembrane region" description="Helical" evidence="7">
    <location>
        <begin position="21"/>
        <end position="46"/>
    </location>
</feature>
<evidence type="ECO:0000256" key="1">
    <source>
        <dbReference type="ARBA" id="ARBA00004651"/>
    </source>
</evidence>
<dbReference type="InterPro" id="IPR050171">
    <property type="entry name" value="MFS_Transporters"/>
</dbReference>
<evidence type="ECO:0000256" key="3">
    <source>
        <dbReference type="ARBA" id="ARBA00022475"/>
    </source>
</evidence>
<feature type="transmembrane region" description="Helical" evidence="7">
    <location>
        <begin position="257"/>
        <end position="277"/>
    </location>
</feature>
<evidence type="ECO:0000256" key="4">
    <source>
        <dbReference type="ARBA" id="ARBA00022692"/>
    </source>
</evidence>
<organism evidence="8 9">
    <name type="scientific">Asanoa ferruginea</name>
    <dbReference type="NCBI Taxonomy" id="53367"/>
    <lineage>
        <taxon>Bacteria</taxon>
        <taxon>Bacillati</taxon>
        <taxon>Actinomycetota</taxon>
        <taxon>Actinomycetes</taxon>
        <taxon>Micromonosporales</taxon>
        <taxon>Micromonosporaceae</taxon>
        <taxon>Asanoa</taxon>
    </lineage>
</organism>
<dbReference type="EMBL" id="QUMQ01000001">
    <property type="protein sequence ID" value="REF99377.1"/>
    <property type="molecule type" value="Genomic_DNA"/>
</dbReference>
<keyword evidence="3" id="KW-1003">Cell membrane</keyword>
<keyword evidence="2" id="KW-0813">Transport</keyword>
<reference evidence="8 9" key="1">
    <citation type="submission" date="2018-08" db="EMBL/GenBank/DDBJ databases">
        <title>Sequencing the genomes of 1000 actinobacteria strains.</title>
        <authorList>
            <person name="Klenk H.-P."/>
        </authorList>
    </citation>
    <scope>NUCLEOTIDE SEQUENCE [LARGE SCALE GENOMIC DNA]</scope>
    <source>
        <strain evidence="8 9">DSM 44099</strain>
    </source>
</reference>
<keyword evidence="6 7" id="KW-0472">Membrane</keyword>
<accession>A0A3D9ZQC5</accession>
<evidence type="ECO:0000256" key="2">
    <source>
        <dbReference type="ARBA" id="ARBA00022448"/>
    </source>
</evidence>
<dbReference type="Proteomes" id="UP000256913">
    <property type="component" value="Unassembled WGS sequence"/>
</dbReference>
<feature type="transmembrane region" description="Helical" evidence="7">
    <location>
        <begin position="85"/>
        <end position="104"/>
    </location>
</feature>
<dbReference type="Gene3D" id="1.20.1250.20">
    <property type="entry name" value="MFS general substrate transporter like domains"/>
    <property type="match status" value="1"/>
</dbReference>
<feature type="transmembrane region" description="Helical" evidence="7">
    <location>
        <begin position="382"/>
        <end position="405"/>
    </location>
</feature>
<feature type="transmembrane region" description="Helical" evidence="7">
    <location>
        <begin position="222"/>
        <end position="245"/>
    </location>
</feature>
<protein>
    <submittedName>
        <fullName evidence="8">Nitrate/nitrite transporter NarK</fullName>
    </submittedName>
</protein>
<comment type="subcellular location">
    <subcellularLocation>
        <location evidence="1">Cell membrane</location>
        <topology evidence="1">Multi-pass membrane protein</topology>
    </subcellularLocation>
</comment>
<keyword evidence="9" id="KW-1185">Reference proteome</keyword>
<evidence type="ECO:0000256" key="5">
    <source>
        <dbReference type="ARBA" id="ARBA00022989"/>
    </source>
</evidence>
<evidence type="ECO:0000313" key="9">
    <source>
        <dbReference type="Proteomes" id="UP000256913"/>
    </source>
</evidence>
<proteinExistence type="predicted"/>
<evidence type="ECO:0000313" key="8">
    <source>
        <dbReference type="EMBL" id="REF99377.1"/>
    </source>
</evidence>
<dbReference type="GO" id="GO:0022857">
    <property type="term" value="F:transmembrane transporter activity"/>
    <property type="evidence" value="ECO:0007669"/>
    <property type="project" value="InterPro"/>
</dbReference>
<evidence type="ECO:0000256" key="7">
    <source>
        <dbReference type="SAM" id="Phobius"/>
    </source>
</evidence>
<dbReference type="Pfam" id="PF07690">
    <property type="entry name" value="MFS_1"/>
    <property type="match status" value="1"/>
</dbReference>
<gene>
    <name evidence="8" type="ORF">DFJ67_5413</name>
</gene>
<keyword evidence="4 7" id="KW-0812">Transmembrane</keyword>
<dbReference type="GO" id="GO:0005886">
    <property type="term" value="C:plasma membrane"/>
    <property type="evidence" value="ECO:0007669"/>
    <property type="project" value="UniProtKB-SubCell"/>
</dbReference>
<dbReference type="OrthoDB" id="3865324at2"/>
<feature type="transmembrane region" description="Helical" evidence="7">
    <location>
        <begin position="151"/>
        <end position="173"/>
    </location>
</feature>
<feature type="transmembrane region" description="Helical" evidence="7">
    <location>
        <begin position="58"/>
        <end position="78"/>
    </location>
</feature>
<keyword evidence="5 7" id="KW-1133">Transmembrane helix</keyword>
<comment type="caution">
    <text evidence="8">The sequence shown here is derived from an EMBL/GenBank/DDBJ whole genome shotgun (WGS) entry which is preliminary data.</text>
</comment>
<dbReference type="PANTHER" id="PTHR23517">
    <property type="entry name" value="RESISTANCE PROTEIN MDTM, PUTATIVE-RELATED-RELATED"/>
    <property type="match status" value="1"/>
</dbReference>
<feature type="transmembrane region" description="Helical" evidence="7">
    <location>
        <begin position="313"/>
        <end position="332"/>
    </location>
</feature>
<dbReference type="InterPro" id="IPR011701">
    <property type="entry name" value="MFS"/>
</dbReference>
<dbReference type="SUPFAM" id="SSF103473">
    <property type="entry name" value="MFS general substrate transporter"/>
    <property type="match status" value="1"/>
</dbReference>